<name>A0A975DEA9_9GAMM</name>
<sequence>MKSSFKLSLLAVLTSSLMACGGSSSDSNDGQSLVDAESKAAFSLGVSDAPVDEAESVFIEIDSISLIDTAEGSENTTTIDTFTNEQDEVVQTIKVDLLSYQGTQQLKIIDESQGVELTPGEYELELNVVDAGSYVLLDNDATEHPIKVPSSRLRLGAFAVVETAVQVGDTPAYTVEFDLRKSLVQRGNANNNNGYIIKPNGVRVVSLYGGIEGTVSAGLTNLGQCTVYLYDETATEYGDLFDPEDPDFVAPADPITASIPLASTVVATDGSFAIGFIEQGSYQLALNCGTDVDDNIQYDGFAIPSSADGTTLDADVLTVEVTSQTTTTVSF</sequence>
<accession>A0A975DEA9</accession>
<dbReference type="PROSITE" id="PS51257">
    <property type="entry name" value="PROKAR_LIPOPROTEIN"/>
    <property type="match status" value="1"/>
</dbReference>
<dbReference type="AlphaFoldDB" id="A0A975DEA9"/>
<dbReference type="EMBL" id="CP072110">
    <property type="protein sequence ID" value="QTH65094.1"/>
    <property type="molecule type" value="Genomic_DNA"/>
</dbReference>
<keyword evidence="1" id="KW-0732">Signal</keyword>
<evidence type="ECO:0000256" key="1">
    <source>
        <dbReference type="SAM" id="SignalP"/>
    </source>
</evidence>
<dbReference type="RefSeq" id="WP_208833129.1">
    <property type="nucleotide sequence ID" value="NZ_CP072110.1"/>
</dbReference>
<feature type="domain" description="DUF4382" evidence="2">
    <location>
        <begin position="40"/>
        <end position="199"/>
    </location>
</feature>
<dbReference type="KEGG" id="psym:J1N51_06555"/>
<evidence type="ECO:0000259" key="2">
    <source>
        <dbReference type="Pfam" id="PF14321"/>
    </source>
</evidence>
<keyword evidence="4" id="KW-1185">Reference proteome</keyword>
<dbReference type="Proteomes" id="UP000682739">
    <property type="component" value="Chromosome"/>
</dbReference>
<organism evidence="3 4">
    <name type="scientific">Psychrosphaera ytuae</name>
    <dbReference type="NCBI Taxonomy" id="2820710"/>
    <lineage>
        <taxon>Bacteria</taxon>
        <taxon>Pseudomonadati</taxon>
        <taxon>Pseudomonadota</taxon>
        <taxon>Gammaproteobacteria</taxon>
        <taxon>Alteromonadales</taxon>
        <taxon>Pseudoalteromonadaceae</taxon>
        <taxon>Psychrosphaera</taxon>
    </lineage>
</organism>
<proteinExistence type="predicted"/>
<feature type="signal peptide" evidence="1">
    <location>
        <begin position="1"/>
        <end position="19"/>
    </location>
</feature>
<feature type="chain" id="PRO_5037216765" evidence="1">
    <location>
        <begin position="20"/>
        <end position="331"/>
    </location>
</feature>
<evidence type="ECO:0000313" key="3">
    <source>
        <dbReference type="EMBL" id="QTH65094.1"/>
    </source>
</evidence>
<gene>
    <name evidence="3" type="ORF">J1N51_06555</name>
</gene>
<reference evidence="3" key="1">
    <citation type="submission" date="2021-03" db="EMBL/GenBank/DDBJ databases">
        <title>Description of Psychrosphaera ytuae sp. nov. isolated from deep sea sediment of South China Sea.</title>
        <authorList>
            <person name="Zhang J."/>
            <person name="Xu X.-D."/>
        </authorList>
    </citation>
    <scope>NUCLEOTIDE SEQUENCE</scope>
    <source>
        <strain evidence="3">MTZ26</strain>
    </source>
</reference>
<dbReference type="Pfam" id="PF14321">
    <property type="entry name" value="DUF4382"/>
    <property type="match status" value="1"/>
</dbReference>
<evidence type="ECO:0000313" key="4">
    <source>
        <dbReference type="Proteomes" id="UP000682739"/>
    </source>
</evidence>
<dbReference type="InterPro" id="IPR025491">
    <property type="entry name" value="DUF4382"/>
</dbReference>
<protein>
    <submittedName>
        <fullName evidence="3">DUF4382 domain-containing protein</fullName>
    </submittedName>
</protein>